<dbReference type="Pfam" id="PF21844">
    <property type="entry name" value="DUF6903"/>
    <property type="match status" value="1"/>
</dbReference>
<dbReference type="Proteomes" id="UP001208567">
    <property type="component" value="Unassembled WGS sequence"/>
</dbReference>
<reference evidence="2 3" key="1">
    <citation type="journal article" date="2024" name="Int. J. Syst. Evol. Microbiol.">
        <title>Clostridium omnivorum sp. nov., isolated from anoxic soil under the treatment of reductive soil disinfestation.</title>
        <authorList>
            <person name="Ueki A."/>
            <person name="Tonouchi A."/>
            <person name="Kaku N."/>
            <person name="Honma S."/>
            <person name="Ueki K."/>
        </authorList>
    </citation>
    <scope>NUCLEOTIDE SEQUENCE [LARGE SCALE GENOMIC DNA]</scope>
    <source>
        <strain evidence="2 3">E14</strain>
    </source>
</reference>
<organism evidence="2 3">
    <name type="scientific">Clostridium omnivorum</name>
    <dbReference type="NCBI Taxonomy" id="1604902"/>
    <lineage>
        <taxon>Bacteria</taxon>
        <taxon>Bacillati</taxon>
        <taxon>Bacillota</taxon>
        <taxon>Clostridia</taxon>
        <taxon>Eubacteriales</taxon>
        <taxon>Clostridiaceae</taxon>
        <taxon>Clostridium</taxon>
    </lineage>
</organism>
<protein>
    <submittedName>
        <fullName evidence="2">Uncharacterized protein</fullName>
    </submittedName>
</protein>
<proteinExistence type="predicted"/>
<sequence>MNKIKAFIMLLIFILSVFLIVKGQIIKGYFGLLIMLAGLIGLVLNLYIYNKKYI</sequence>
<evidence type="ECO:0000256" key="1">
    <source>
        <dbReference type="SAM" id="Phobius"/>
    </source>
</evidence>
<keyword evidence="1" id="KW-1133">Transmembrane helix</keyword>
<comment type="caution">
    <text evidence="2">The sequence shown here is derived from an EMBL/GenBank/DDBJ whole genome shotgun (WGS) entry which is preliminary data.</text>
</comment>
<keyword evidence="1" id="KW-0812">Transmembrane</keyword>
<name>A0ABQ5N2Z9_9CLOT</name>
<feature type="transmembrane region" description="Helical" evidence="1">
    <location>
        <begin position="7"/>
        <end position="23"/>
    </location>
</feature>
<accession>A0ABQ5N2Z9</accession>
<gene>
    <name evidence="2" type="ORF">bsdE14_08350</name>
</gene>
<evidence type="ECO:0000313" key="3">
    <source>
        <dbReference type="Proteomes" id="UP001208567"/>
    </source>
</evidence>
<dbReference type="InterPro" id="IPR054198">
    <property type="entry name" value="DUF6903"/>
</dbReference>
<dbReference type="EMBL" id="BRXR01000001">
    <property type="protein sequence ID" value="GLC29425.1"/>
    <property type="molecule type" value="Genomic_DNA"/>
</dbReference>
<dbReference type="RefSeq" id="WP_264848720.1">
    <property type="nucleotide sequence ID" value="NZ_BRXR01000001.1"/>
</dbReference>
<keyword evidence="3" id="KW-1185">Reference proteome</keyword>
<feature type="transmembrane region" description="Helical" evidence="1">
    <location>
        <begin position="29"/>
        <end position="49"/>
    </location>
</feature>
<keyword evidence="1" id="KW-0472">Membrane</keyword>
<evidence type="ECO:0000313" key="2">
    <source>
        <dbReference type="EMBL" id="GLC29425.1"/>
    </source>
</evidence>